<evidence type="ECO:0000313" key="7">
    <source>
        <dbReference type="Proteomes" id="UP000249619"/>
    </source>
</evidence>
<evidence type="ECO:0000256" key="5">
    <source>
        <dbReference type="ARBA" id="ARBA00023239"/>
    </source>
</evidence>
<dbReference type="GO" id="GO:0003723">
    <property type="term" value="F:RNA binding"/>
    <property type="evidence" value="ECO:0007669"/>
    <property type="project" value="InterPro"/>
</dbReference>
<sequence length="85" mass="8958">MFNKGPGGYPHPFNNHEQFDFGSFTGSLFEYPLVVGTRAYNGGSPGPNRCVVAFDDVTGNCDLVGAITHNGLPPGAPPNGFIRCA</sequence>
<dbReference type="GO" id="GO:0016787">
    <property type="term" value="F:hydrolase activity"/>
    <property type="evidence" value="ECO:0007669"/>
    <property type="project" value="UniProtKB-KW"/>
</dbReference>
<keyword evidence="3" id="KW-0378">Hydrolase</keyword>
<proteinExistence type="predicted"/>
<dbReference type="PANTHER" id="PTHR42104:SF2">
    <property type="entry name" value="GUANYL-SPECIFIC RIBONUCLEASE, PUTATIVE (AFU_ORTHOLOGUE AFUA_4G01200)-RELATED"/>
    <property type="match status" value="1"/>
</dbReference>
<comment type="caution">
    <text evidence="6">The sequence shown here is derived from an EMBL/GenBank/DDBJ whole genome shotgun (WGS) entry which is preliminary data.</text>
</comment>
<dbReference type="OrthoDB" id="5425539at2759"/>
<dbReference type="GO" id="GO:0046589">
    <property type="term" value="F:ribonuclease T1 activity"/>
    <property type="evidence" value="ECO:0007669"/>
    <property type="project" value="UniProtKB-EC"/>
</dbReference>
<evidence type="ECO:0000256" key="2">
    <source>
        <dbReference type="ARBA" id="ARBA00022759"/>
    </source>
</evidence>
<protein>
    <submittedName>
        <fullName evidence="6">Uncharacterized protein</fullName>
    </submittedName>
</protein>
<dbReference type="EMBL" id="QGDH01000051">
    <property type="protein sequence ID" value="RAR12192.1"/>
    <property type="molecule type" value="Genomic_DNA"/>
</dbReference>
<evidence type="ECO:0000256" key="1">
    <source>
        <dbReference type="ARBA" id="ARBA00022722"/>
    </source>
</evidence>
<dbReference type="Pfam" id="PF00545">
    <property type="entry name" value="Ribonuclease"/>
    <property type="match status" value="1"/>
</dbReference>
<accession>A0A364N576</accession>
<reference evidence="7" key="1">
    <citation type="submission" date="2018-05" db="EMBL/GenBank/DDBJ databases">
        <title>Draft genome sequence of Stemphylium lycopersici strain CIDEFI 213.</title>
        <authorList>
            <person name="Medina R."/>
            <person name="Franco M.E.E."/>
            <person name="Lucentini C.G."/>
            <person name="Saparrat M.C.N."/>
            <person name="Balatti P.A."/>
        </authorList>
    </citation>
    <scope>NUCLEOTIDE SEQUENCE [LARGE SCALE GENOMIC DNA]</scope>
    <source>
        <strain evidence="7">CIDEFI 213</strain>
    </source>
</reference>
<keyword evidence="5" id="KW-0456">Lyase</keyword>
<dbReference type="SUPFAM" id="SSF53933">
    <property type="entry name" value="Microbial ribonucleases"/>
    <property type="match status" value="1"/>
</dbReference>
<dbReference type="InterPro" id="IPR016191">
    <property type="entry name" value="Ribonuclease/ribotoxin"/>
</dbReference>
<evidence type="ECO:0000256" key="3">
    <source>
        <dbReference type="ARBA" id="ARBA00022801"/>
    </source>
</evidence>
<dbReference type="AlphaFoldDB" id="A0A364N576"/>
<dbReference type="Gene3D" id="3.10.450.30">
    <property type="entry name" value="Microbial ribonucleases"/>
    <property type="match status" value="1"/>
</dbReference>
<keyword evidence="2" id="KW-0255">Endonuclease</keyword>
<dbReference type="InterPro" id="IPR000026">
    <property type="entry name" value="N1-like"/>
</dbReference>
<evidence type="ECO:0000256" key="4">
    <source>
        <dbReference type="ARBA" id="ARBA00023157"/>
    </source>
</evidence>
<keyword evidence="1" id="KW-0540">Nuclease</keyword>
<dbReference type="PANTHER" id="PTHR42104">
    <property type="entry name" value="EXTRACELLULAR GUANYL-SPECIFIC RIBONUCLEASE RNTA (AFU_ORTHOLOGUE AFUA_4G03230)"/>
    <property type="match status" value="1"/>
</dbReference>
<keyword evidence="7" id="KW-1185">Reference proteome</keyword>
<keyword evidence="4" id="KW-1015">Disulfide bond</keyword>
<organism evidence="6 7">
    <name type="scientific">Stemphylium lycopersici</name>
    <name type="common">Tomato gray leaf spot disease fungus</name>
    <name type="synonym">Thyrospora lycopersici</name>
    <dbReference type="NCBI Taxonomy" id="183478"/>
    <lineage>
        <taxon>Eukaryota</taxon>
        <taxon>Fungi</taxon>
        <taxon>Dikarya</taxon>
        <taxon>Ascomycota</taxon>
        <taxon>Pezizomycotina</taxon>
        <taxon>Dothideomycetes</taxon>
        <taxon>Pleosporomycetidae</taxon>
        <taxon>Pleosporales</taxon>
        <taxon>Pleosporineae</taxon>
        <taxon>Pleosporaceae</taxon>
        <taxon>Stemphylium</taxon>
    </lineage>
</organism>
<name>A0A364N576_STELY</name>
<gene>
    <name evidence="6" type="ORF">DDE83_004197</name>
</gene>
<evidence type="ECO:0000313" key="6">
    <source>
        <dbReference type="EMBL" id="RAR12192.1"/>
    </source>
</evidence>
<dbReference type="Proteomes" id="UP000249619">
    <property type="component" value="Unassembled WGS sequence"/>
</dbReference>